<evidence type="ECO:0000313" key="1">
    <source>
        <dbReference type="EMBL" id="CAK0828921.1"/>
    </source>
</evidence>
<accession>A0ABN9SG61</accession>
<reference evidence="1" key="1">
    <citation type="submission" date="2023-10" db="EMBL/GenBank/DDBJ databases">
        <authorList>
            <person name="Chen Y."/>
            <person name="Shah S."/>
            <person name="Dougan E. K."/>
            <person name="Thang M."/>
            <person name="Chan C."/>
        </authorList>
    </citation>
    <scope>NUCLEOTIDE SEQUENCE [LARGE SCALE GENOMIC DNA]</scope>
</reference>
<comment type="caution">
    <text evidence="1">The sequence shown here is derived from an EMBL/GenBank/DDBJ whole genome shotgun (WGS) entry which is preliminary data.</text>
</comment>
<name>A0ABN9SG61_9DINO</name>
<keyword evidence="2" id="KW-1185">Reference proteome</keyword>
<proteinExistence type="predicted"/>
<evidence type="ECO:0000313" key="2">
    <source>
        <dbReference type="Proteomes" id="UP001189429"/>
    </source>
</evidence>
<sequence>MGCIGAKSTYGIDPQEIEGQVHNLRQRYGSDVLIMGVKDQNVPGKLCLAGGKSSITDALVKDIENCLKSDEKNRGITVQQDKYDMMWSHSWHNTSLTTGHSTFSLQKSYFPRGKIFVKLLDTISNHGWDLSAAPNFGGVESRDDKGNVTSTVDFPVFIFYR</sequence>
<dbReference type="Proteomes" id="UP001189429">
    <property type="component" value="Unassembled WGS sequence"/>
</dbReference>
<protein>
    <submittedName>
        <fullName evidence="1">Uncharacterized protein</fullName>
    </submittedName>
</protein>
<gene>
    <name evidence="1" type="ORF">PCOR1329_LOCUS28017</name>
</gene>
<organism evidence="1 2">
    <name type="scientific">Prorocentrum cordatum</name>
    <dbReference type="NCBI Taxonomy" id="2364126"/>
    <lineage>
        <taxon>Eukaryota</taxon>
        <taxon>Sar</taxon>
        <taxon>Alveolata</taxon>
        <taxon>Dinophyceae</taxon>
        <taxon>Prorocentrales</taxon>
        <taxon>Prorocentraceae</taxon>
        <taxon>Prorocentrum</taxon>
    </lineage>
</organism>
<feature type="non-terminal residue" evidence="1">
    <location>
        <position position="161"/>
    </location>
</feature>
<dbReference type="EMBL" id="CAUYUJ010010250">
    <property type="protein sequence ID" value="CAK0828921.1"/>
    <property type="molecule type" value="Genomic_DNA"/>
</dbReference>